<feature type="transmembrane region" description="Helical" evidence="7">
    <location>
        <begin position="436"/>
        <end position="454"/>
    </location>
</feature>
<feature type="transmembrane region" description="Helical" evidence="7">
    <location>
        <begin position="278"/>
        <end position="304"/>
    </location>
</feature>
<dbReference type="OrthoDB" id="4454541at2759"/>
<dbReference type="PANTHER" id="PTHR43791">
    <property type="entry name" value="PERMEASE-RELATED"/>
    <property type="match status" value="1"/>
</dbReference>
<evidence type="ECO:0000256" key="2">
    <source>
        <dbReference type="ARBA" id="ARBA00022448"/>
    </source>
</evidence>
<proteinExistence type="inferred from homology"/>
<dbReference type="GO" id="GO:0016020">
    <property type="term" value="C:membrane"/>
    <property type="evidence" value="ECO:0007669"/>
    <property type="project" value="UniProtKB-SubCell"/>
</dbReference>
<dbReference type="InterPro" id="IPR011701">
    <property type="entry name" value="MFS"/>
</dbReference>
<evidence type="ECO:0000256" key="5">
    <source>
        <dbReference type="ARBA" id="ARBA00023136"/>
    </source>
</evidence>
<gene>
    <name evidence="8" type="ORF">BRENAR_LOCUS5106</name>
</gene>
<dbReference type="EMBL" id="CAACVR010000076">
    <property type="protein sequence ID" value="VEU24378.1"/>
    <property type="molecule type" value="Genomic_DNA"/>
</dbReference>
<evidence type="ECO:0000313" key="9">
    <source>
        <dbReference type="Proteomes" id="UP000290900"/>
    </source>
</evidence>
<protein>
    <submittedName>
        <fullName evidence="8">DEKNAAC105537</fullName>
    </submittedName>
</protein>
<feature type="transmembrane region" description="Helical" evidence="7">
    <location>
        <begin position="51"/>
        <end position="69"/>
    </location>
</feature>
<feature type="transmembrane region" description="Helical" evidence="7">
    <location>
        <begin position="89"/>
        <end position="111"/>
    </location>
</feature>
<feature type="transmembrane region" description="Helical" evidence="7">
    <location>
        <begin position="345"/>
        <end position="364"/>
    </location>
</feature>
<feature type="transmembrane region" description="Helical" evidence="7">
    <location>
        <begin position="180"/>
        <end position="200"/>
    </location>
</feature>
<organism evidence="8 9">
    <name type="scientific">Brettanomyces naardenensis</name>
    <name type="common">Yeast</name>
    <dbReference type="NCBI Taxonomy" id="13370"/>
    <lineage>
        <taxon>Eukaryota</taxon>
        <taxon>Fungi</taxon>
        <taxon>Dikarya</taxon>
        <taxon>Ascomycota</taxon>
        <taxon>Saccharomycotina</taxon>
        <taxon>Pichiomycetes</taxon>
        <taxon>Pichiales</taxon>
        <taxon>Pichiaceae</taxon>
        <taxon>Brettanomyces</taxon>
    </lineage>
</organism>
<keyword evidence="3 7" id="KW-0812">Transmembrane</keyword>
<sequence>MAEKEEHSKTPVSVDSEKAGAITSVRSVAPSDFIDYSPEEEKKVVRKIDMVVLPLMCFVFFCCYMDKQTLSYTAVFGLKTDLKLDGNQYSWLTSGFYLSQMISQFFYTYMLSRFPIKIVTGVCVVCWAAACMCLAAPKNFAGFLAVRAVLGFCEGCVSPSFVIVTSLYYKKSEHSLRTAIWISCNAITQVVCTFMVYGLGKHTEMKMAVWRVTFLIAGCLTLVAGLLFFFLVPHSPESAWFLTPREREISRKRILAESDRGEKTSWDWSQAKECVFDWVSWSSFLFGFLITVTSGPITFSSLMINDFGYDKFKTLIYSAPSGAVQFFFIWVGIAMLWLVPKQRCYIIMILILIPLAGNIALLCMRHSSGWGVIVGSWLGSCITSFYCILLSLNASNVRGNTKKSIVNNAFYVGYALACIVYPQWWNYSKDPTYKTGLVTDIVFWVIMEALVYFYRFMCVRTNKKRDALEAEGKLGDYDPDDDLTDKQDMYHRYSY</sequence>
<dbReference type="GO" id="GO:0022857">
    <property type="term" value="F:transmembrane transporter activity"/>
    <property type="evidence" value="ECO:0007669"/>
    <property type="project" value="InterPro"/>
</dbReference>
<reference evidence="8 9" key="1">
    <citation type="submission" date="2018-12" db="EMBL/GenBank/DDBJ databases">
        <authorList>
            <person name="Tiukova I."/>
            <person name="Dainat J."/>
        </authorList>
    </citation>
    <scope>NUCLEOTIDE SEQUENCE [LARGE SCALE GENOMIC DNA]</scope>
</reference>
<keyword evidence="4 7" id="KW-1133">Transmembrane helix</keyword>
<feature type="transmembrane region" description="Helical" evidence="7">
    <location>
        <begin position="405"/>
        <end position="424"/>
    </location>
</feature>
<feature type="transmembrane region" description="Helical" evidence="7">
    <location>
        <begin position="118"/>
        <end position="137"/>
    </location>
</feature>
<evidence type="ECO:0000313" key="8">
    <source>
        <dbReference type="EMBL" id="VEU24378.1"/>
    </source>
</evidence>
<name>A0A448YU04_BRENA</name>
<dbReference type="Gene3D" id="1.20.1250.20">
    <property type="entry name" value="MFS general substrate transporter like domains"/>
    <property type="match status" value="1"/>
</dbReference>
<keyword evidence="5 7" id="KW-0472">Membrane</keyword>
<evidence type="ECO:0000256" key="1">
    <source>
        <dbReference type="ARBA" id="ARBA00004141"/>
    </source>
</evidence>
<dbReference type="SUPFAM" id="SSF103473">
    <property type="entry name" value="MFS general substrate transporter"/>
    <property type="match status" value="1"/>
</dbReference>
<dbReference type="PANTHER" id="PTHR43791:SF103">
    <property type="entry name" value="MAJOR FACILITATOR SUPERFAMILY (MFS) PROFILE DOMAIN-CONTAINING PROTEIN-RELATED"/>
    <property type="match status" value="1"/>
</dbReference>
<comment type="subcellular location">
    <subcellularLocation>
        <location evidence="1">Membrane</location>
        <topology evidence="1">Multi-pass membrane protein</topology>
    </subcellularLocation>
</comment>
<evidence type="ECO:0000256" key="3">
    <source>
        <dbReference type="ARBA" id="ARBA00022692"/>
    </source>
</evidence>
<dbReference type="Pfam" id="PF07690">
    <property type="entry name" value="MFS_1"/>
    <property type="match status" value="1"/>
</dbReference>
<dbReference type="InParanoid" id="A0A448YU04"/>
<dbReference type="STRING" id="13370.A0A448YU04"/>
<keyword evidence="9" id="KW-1185">Reference proteome</keyword>
<dbReference type="AlphaFoldDB" id="A0A448YU04"/>
<dbReference type="Proteomes" id="UP000290900">
    <property type="component" value="Unassembled WGS sequence"/>
</dbReference>
<dbReference type="InterPro" id="IPR036259">
    <property type="entry name" value="MFS_trans_sf"/>
</dbReference>
<evidence type="ECO:0000256" key="7">
    <source>
        <dbReference type="SAM" id="Phobius"/>
    </source>
</evidence>
<feature type="transmembrane region" description="Helical" evidence="7">
    <location>
        <begin position="212"/>
        <end position="232"/>
    </location>
</feature>
<dbReference type="FunFam" id="1.20.1250.20:FF:000064">
    <property type="entry name" value="MFS allantoate transporter"/>
    <property type="match status" value="1"/>
</dbReference>
<feature type="transmembrane region" description="Helical" evidence="7">
    <location>
        <begin position="316"/>
        <end position="338"/>
    </location>
</feature>
<evidence type="ECO:0000256" key="4">
    <source>
        <dbReference type="ARBA" id="ARBA00022989"/>
    </source>
</evidence>
<feature type="transmembrane region" description="Helical" evidence="7">
    <location>
        <begin position="143"/>
        <end position="168"/>
    </location>
</feature>
<keyword evidence="2" id="KW-0813">Transport</keyword>
<feature type="transmembrane region" description="Helical" evidence="7">
    <location>
        <begin position="370"/>
        <end position="393"/>
    </location>
</feature>
<accession>A0A448YU04</accession>
<evidence type="ECO:0000256" key="6">
    <source>
        <dbReference type="ARBA" id="ARBA00037968"/>
    </source>
</evidence>
<comment type="similarity">
    <text evidence="6">Belongs to the major facilitator superfamily. Allantoate permease family.</text>
</comment>